<dbReference type="GO" id="GO:0005886">
    <property type="term" value="C:plasma membrane"/>
    <property type="evidence" value="ECO:0007669"/>
    <property type="project" value="UniProtKB-SubCell"/>
</dbReference>
<evidence type="ECO:0000313" key="12">
    <source>
        <dbReference type="EMBL" id="GFJ84470.1"/>
    </source>
</evidence>
<dbReference type="PANTHER" id="PTHR43302:SF5">
    <property type="entry name" value="TRANSPORTER ARSB-RELATED"/>
    <property type="match status" value="1"/>
</dbReference>
<dbReference type="GO" id="GO:0046685">
    <property type="term" value="P:response to arsenic-containing substance"/>
    <property type="evidence" value="ECO:0007669"/>
    <property type="project" value="UniProtKB-KW"/>
</dbReference>
<comment type="caution">
    <text evidence="12">The sequence shown here is derived from an EMBL/GenBank/DDBJ whole genome shotgun (WGS) entry which is preliminary data.</text>
</comment>
<dbReference type="AlphaFoldDB" id="A0A6V8KM32"/>
<feature type="transmembrane region" description="Helical" evidence="10">
    <location>
        <begin position="172"/>
        <end position="195"/>
    </location>
</feature>
<evidence type="ECO:0000256" key="5">
    <source>
        <dbReference type="ARBA" id="ARBA00022475"/>
    </source>
</evidence>
<dbReference type="RefSeq" id="WP_173068334.1">
    <property type="nucleotide sequence ID" value="NZ_BAABGO010000059.1"/>
</dbReference>
<comment type="subcellular location">
    <subcellularLocation>
        <location evidence="1">Cell membrane</location>
        <topology evidence="1">Multi-pass membrane protein</topology>
    </subcellularLocation>
</comment>
<protein>
    <submittedName>
        <fullName evidence="12">Arsenic transporter</fullName>
    </submittedName>
</protein>
<dbReference type="Proteomes" id="UP000482800">
    <property type="component" value="Unassembled WGS sequence"/>
</dbReference>
<gene>
    <name evidence="12" type="ORF">Phou_086500</name>
</gene>
<dbReference type="InterPro" id="IPR000802">
    <property type="entry name" value="Arsenical_pump_ArsB"/>
</dbReference>
<dbReference type="GO" id="GO:0015105">
    <property type="term" value="F:arsenite transmembrane transporter activity"/>
    <property type="evidence" value="ECO:0007669"/>
    <property type="project" value="InterPro"/>
</dbReference>
<feature type="domain" description="Citrate transporter-like" evidence="11">
    <location>
        <begin position="28"/>
        <end position="358"/>
    </location>
</feature>
<evidence type="ECO:0000256" key="7">
    <source>
        <dbReference type="ARBA" id="ARBA00022849"/>
    </source>
</evidence>
<keyword evidence="6 10" id="KW-0812">Transmembrane</keyword>
<name>A0A6V8KM32_9ACTN</name>
<evidence type="ECO:0000256" key="9">
    <source>
        <dbReference type="ARBA" id="ARBA00023136"/>
    </source>
</evidence>
<feature type="transmembrane region" description="Helical" evidence="10">
    <location>
        <begin position="377"/>
        <end position="402"/>
    </location>
</feature>
<keyword evidence="5" id="KW-1003">Cell membrane</keyword>
<feature type="transmembrane region" description="Helical" evidence="10">
    <location>
        <begin position="23"/>
        <end position="41"/>
    </location>
</feature>
<feature type="transmembrane region" description="Helical" evidence="10">
    <location>
        <begin position="267"/>
        <end position="284"/>
    </location>
</feature>
<evidence type="ECO:0000256" key="1">
    <source>
        <dbReference type="ARBA" id="ARBA00004651"/>
    </source>
</evidence>
<evidence type="ECO:0000256" key="2">
    <source>
        <dbReference type="ARBA" id="ARBA00006433"/>
    </source>
</evidence>
<evidence type="ECO:0000256" key="6">
    <source>
        <dbReference type="ARBA" id="ARBA00022692"/>
    </source>
</evidence>
<feature type="transmembrane region" description="Helical" evidence="10">
    <location>
        <begin position="215"/>
        <end position="231"/>
    </location>
</feature>
<comment type="similarity">
    <text evidence="3">Belongs to the CitM (TC 2.A.11) transporter family.</text>
</comment>
<reference evidence="12 13" key="2">
    <citation type="submission" date="2020-03" db="EMBL/GenBank/DDBJ databases">
        <authorList>
            <person name="Ichikawa N."/>
            <person name="Kimura A."/>
            <person name="Kitahashi Y."/>
            <person name="Uohara A."/>
        </authorList>
    </citation>
    <scope>NUCLEOTIDE SEQUENCE [LARGE SCALE GENOMIC DNA]</scope>
    <source>
        <strain evidence="12 13">NBRC 108639</strain>
    </source>
</reference>
<evidence type="ECO:0000256" key="8">
    <source>
        <dbReference type="ARBA" id="ARBA00022989"/>
    </source>
</evidence>
<feature type="transmembrane region" description="Helical" evidence="10">
    <location>
        <begin position="53"/>
        <end position="73"/>
    </location>
</feature>
<feature type="transmembrane region" description="Helical" evidence="10">
    <location>
        <begin position="340"/>
        <end position="365"/>
    </location>
</feature>
<keyword evidence="4" id="KW-0813">Transport</keyword>
<feature type="transmembrane region" description="Helical" evidence="10">
    <location>
        <begin position="130"/>
        <end position="152"/>
    </location>
</feature>
<evidence type="ECO:0000256" key="4">
    <source>
        <dbReference type="ARBA" id="ARBA00022448"/>
    </source>
</evidence>
<dbReference type="Pfam" id="PF03600">
    <property type="entry name" value="CitMHS"/>
    <property type="match status" value="1"/>
</dbReference>
<proteinExistence type="inferred from homology"/>
<keyword evidence="13" id="KW-1185">Reference proteome</keyword>
<accession>A0A6V8KM32</accession>
<sequence>MAYVQVKQGASECAARGVSPLDWLGAGLLALGLVAVAVGLLPWRDARATDERILPLLVFLGTVVVLAELAARAQVFDVLAARLTIAARGRNPALFLLTVLFATLTTAFLNLDTTAVLLTPVMLATARRAGLAPLPLAMTTVWLANTASLLLPVSNLTNLLAMERVRLEPLGFAARMALPQAAVLVVVAASLWVFYWRRNPPRYEPPARVRPRNRALFVAASTACAAFMAGIVAGLSIYAVSAVCAAGLVVAYWRYDRGGLTWSLVPWRLLVFVTGLFLVVDTLGRHGLSGWMSALIGTDPGAVGVVRAAAAGGALSNALNNLPAYVAAEAVVPAANHTQLLGLLVGTNVAPLVAPWASLATLLWAERCRAAGLTIPWGRFAATGAVTAVLALAAGVATLLAVS</sequence>
<organism evidence="12 13">
    <name type="scientific">Phytohabitans houttuyneae</name>
    <dbReference type="NCBI Taxonomy" id="1076126"/>
    <lineage>
        <taxon>Bacteria</taxon>
        <taxon>Bacillati</taxon>
        <taxon>Actinomycetota</taxon>
        <taxon>Actinomycetes</taxon>
        <taxon>Micromonosporales</taxon>
        <taxon>Micromonosporaceae</taxon>
    </lineage>
</organism>
<comment type="similarity">
    <text evidence="2">Belongs to the ArsB family.</text>
</comment>
<evidence type="ECO:0000256" key="3">
    <source>
        <dbReference type="ARBA" id="ARBA00009843"/>
    </source>
</evidence>
<keyword evidence="8 10" id="KW-1133">Transmembrane helix</keyword>
<dbReference type="PRINTS" id="PR00758">
    <property type="entry name" value="ARSENICPUMP"/>
</dbReference>
<keyword evidence="9 10" id="KW-0472">Membrane</keyword>
<reference evidence="12 13" key="1">
    <citation type="submission" date="2020-03" db="EMBL/GenBank/DDBJ databases">
        <title>Whole genome shotgun sequence of Phytohabitans houttuyneae NBRC 108639.</title>
        <authorList>
            <person name="Komaki H."/>
            <person name="Tamura T."/>
        </authorList>
    </citation>
    <scope>NUCLEOTIDE SEQUENCE [LARGE SCALE GENOMIC DNA]</scope>
    <source>
        <strain evidence="12 13">NBRC 108639</strain>
    </source>
</reference>
<dbReference type="EMBL" id="BLPF01000003">
    <property type="protein sequence ID" value="GFJ84470.1"/>
    <property type="molecule type" value="Genomic_DNA"/>
</dbReference>
<evidence type="ECO:0000259" key="11">
    <source>
        <dbReference type="Pfam" id="PF03600"/>
    </source>
</evidence>
<evidence type="ECO:0000313" key="13">
    <source>
        <dbReference type="Proteomes" id="UP000482800"/>
    </source>
</evidence>
<feature type="transmembrane region" description="Helical" evidence="10">
    <location>
        <begin position="93"/>
        <end position="118"/>
    </location>
</feature>
<dbReference type="PANTHER" id="PTHR43302">
    <property type="entry name" value="TRANSPORTER ARSB-RELATED"/>
    <property type="match status" value="1"/>
</dbReference>
<dbReference type="InterPro" id="IPR004680">
    <property type="entry name" value="Cit_transptr-like_dom"/>
</dbReference>
<evidence type="ECO:0000256" key="10">
    <source>
        <dbReference type="SAM" id="Phobius"/>
    </source>
</evidence>
<keyword evidence="7" id="KW-0059">Arsenical resistance</keyword>